<feature type="region of interest" description="Disordered" evidence="1">
    <location>
        <begin position="245"/>
        <end position="266"/>
    </location>
</feature>
<keyword evidence="2" id="KW-0238">DNA-binding</keyword>
<accession>A0A420J9Y6</accession>
<feature type="compositionally biased region" description="Polar residues" evidence="1">
    <location>
        <begin position="551"/>
        <end position="571"/>
    </location>
</feature>
<feature type="region of interest" description="Disordered" evidence="1">
    <location>
        <begin position="679"/>
        <end position="703"/>
    </location>
</feature>
<feature type="compositionally biased region" description="Low complexity" evidence="1">
    <location>
        <begin position="1"/>
        <end position="13"/>
    </location>
</feature>
<evidence type="ECO:0000313" key="3">
    <source>
        <dbReference type="Proteomes" id="UP000283383"/>
    </source>
</evidence>
<feature type="compositionally biased region" description="Low complexity" evidence="1">
    <location>
        <begin position="59"/>
        <end position="115"/>
    </location>
</feature>
<proteinExistence type="predicted"/>
<feature type="compositionally biased region" description="Low complexity" evidence="1">
    <location>
        <begin position="411"/>
        <end position="431"/>
    </location>
</feature>
<comment type="caution">
    <text evidence="2">The sequence shown here is derived from an EMBL/GenBank/DDBJ whole genome shotgun (WGS) entry which is preliminary data.</text>
</comment>
<feature type="region of interest" description="Disordered" evidence="1">
    <location>
        <begin position="617"/>
        <end position="665"/>
    </location>
</feature>
<reference evidence="2 3" key="1">
    <citation type="journal article" date="2018" name="BMC Genomics">
        <title>Comparative genome analyses reveal sequence features reflecting distinct modes of host-adaptation between dicot and monocot powdery mildew.</title>
        <authorList>
            <person name="Wu Y."/>
            <person name="Ma X."/>
            <person name="Pan Z."/>
            <person name="Kale S.D."/>
            <person name="Song Y."/>
            <person name="King H."/>
            <person name="Zhang Q."/>
            <person name="Presley C."/>
            <person name="Deng X."/>
            <person name="Wei C.I."/>
            <person name="Xiao S."/>
        </authorList>
    </citation>
    <scope>NUCLEOTIDE SEQUENCE [LARGE SCALE GENOMIC DNA]</scope>
    <source>
        <strain evidence="2">UMSG3</strain>
    </source>
</reference>
<name>A0A420J9Y6_9PEZI</name>
<evidence type="ECO:0000256" key="1">
    <source>
        <dbReference type="SAM" id="MobiDB-lite"/>
    </source>
</evidence>
<dbReference type="AlphaFoldDB" id="A0A420J9Y6"/>
<sequence length="737" mass="83950">KQQQNQSRQQSNQPKLKLSEQRHQQTQSQLQLQNNLPVQQQPQAQTQRYHSQSQEHQQKLPQQRHQPQHQQLSQPLSQQRQQNQQLRSQSQPQAQSNLQQHQKLLQQRQDQSQQKQKLHQKQQSVLRPDYASEHEHPYQLKAIQREAKQSVAHNEQQIIMQKEINAQNESQLFSMKQENNSPKLEREDFISSRMLRLSGQSTGNEVSNMTPNSAELRHSLQSQQTHNLQSRLNHNLPQSLLNENPGVEHEVRSSSTQNTPGGIATPCNAQERYIASQPGVSANFRQPEVVRKMSNIMSLLNNDEPSETRPSPHRQISENHSATHSSQTFSSYPLPSVSRYPPKDTQVTFQHPASIPHKLSQVSSQPDVQHKNLYSQRNSQQAPPNPSSIGKHPRSYTLVPSKFDNHGYPPSSMQSQQQKMYQQSSQCQSINNQSPVSIDQNISRNEIHVITGSYSGRPVTSNQSSASRLKESPYSITSPSSLNCQSLSATSPIDTGNTDQDYYGHQHQIQRASSSSYDNFLPQNVQQQILAGSNNSSSTTHFNRTVLQNQHSYQNPQHPQSTHSLGQPQSQKQERNSKSRSVEQMQIPFSHSSHISGNGNRTTSQLAQYQAQILPISHPQLSPQKNHSSPVKVSTNRRSKREIFDGRYNNQLPPSSTGQSSSQQELSYVMPLHNSVSGTYSVQSHPSSHGNSLGPHHTVQHGDMNGNYIQYERQVREDEYHHSRVRAHEERDRERIR</sequence>
<feature type="region of interest" description="Disordered" evidence="1">
    <location>
        <begin position="301"/>
        <end position="431"/>
    </location>
</feature>
<feature type="compositionally biased region" description="Polar residues" evidence="1">
    <location>
        <begin position="360"/>
        <end position="382"/>
    </location>
</feature>
<feature type="non-terminal residue" evidence="2">
    <location>
        <position position="1"/>
    </location>
</feature>
<feature type="region of interest" description="Disordered" evidence="1">
    <location>
        <begin position="453"/>
        <end position="514"/>
    </location>
</feature>
<organism evidence="2 3">
    <name type="scientific">Golovinomyces cichoracearum</name>
    <dbReference type="NCBI Taxonomy" id="62708"/>
    <lineage>
        <taxon>Eukaryota</taxon>
        <taxon>Fungi</taxon>
        <taxon>Dikarya</taxon>
        <taxon>Ascomycota</taxon>
        <taxon>Pezizomycotina</taxon>
        <taxon>Leotiomycetes</taxon>
        <taxon>Erysiphales</taxon>
        <taxon>Erysiphaceae</taxon>
        <taxon>Golovinomyces</taxon>
    </lineage>
</organism>
<dbReference type="Proteomes" id="UP000283383">
    <property type="component" value="Unassembled WGS sequence"/>
</dbReference>
<feature type="region of interest" description="Disordered" evidence="1">
    <location>
        <begin position="551"/>
        <end position="583"/>
    </location>
</feature>
<gene>
    <name evidence="2" type="ORF">GcM3_012045</name>
</gene>
<feature type="region of interest" description="Disordered" evidence="1">
    <location>
        <begin position="1"/>
        <end position="129"/>
    </location>
</feature>
<feature type="region of interest" description="Disordered" evidence="1">
    <location>
        <begin position="716"/>
        <end position="737"/>
    </location>
</feature>
<dbReference type="GO" id="GO:0003677">
    <property type="term" value="F:DNA binding"/>
    <property type="evidence" value="ECO:0007669"/>
    <property type="project" value="UniProtKB-KW"/>
</dbReference>
<feature type="compositionally biased region" description="Low complexity" evidence="1">
    <location>
        <begin position="651"/>
        <end position="665"/>
    </location>
</feature>
<feature type="compositionally biased region" description="Polar residues" evidence="1">
    <location>
        <begin position="679"/>
        <end position="691"/>
    </location>
</feature>
<feature type="compositionally biased region" description="Polar residues" evidence="1">
    <location>
        <begin position="453"/>
        <end position="467"/>
    </location>
</feature>
<dbReference type="EMBL" id="MCBQ01001208">
    <property type="protein sequence ID" value="RKF83552.1"/>
    <property type="molecule type" value="Genomic_DNA"/>
</dbReference>
<evidence type="ECO:0000313" key="2">
    <source>
        <dbReference type="EMBL" id="RKF83552.1"/>
    </source>
</evidence>
<feature type="compositionally biased region" description="Polar residues" evidence="1">
    <location>
        <begin position="474"/>
        <end position="500"/>
    </location>
</feature>
<feature type="compositionally biased region" description="Polar residues" evidence="1">
    <location>
        <begin position="318"/>
        <end position="333"/>
    </location>
</feature>
<feature type="compositionally biased region" description="Low complexity" evidence="1">
    <location>
        <begin position="24"/>
        <end position="48"/>
    </location>
</feature>
<dbReference type="STRING" id="62708.A0A420J9Y6"/>
<protein>
    <submittedName>
        <fullName evidence="2">Putative myb dna-binding domain containing protein</fullName>
    </submittedName>
</protein>
<keyword evidence="3" id="KW-1185">Reference proteome</keyword>
<feature type="compositionally biased region" description="Polar residues" evidence="1">
    <location>
        <begin position="619"/>
        <end position="634"/>
    </location>
</feature>
<feature type="compositionally biased region" description="Basic and acidic residues" evidence="1">
    <location>
        <begin position="572"/>
        <end position="581"/>
    </location>
</feature>